<dbReference type="Proteomes" id="UP000196329">
    <property type="component" value="Unassembled WGS sequence"/>
</dbReference>
<dbReference type="AlphaFoldDB" id="A0A1Y3UWG2"/>
<dbReference type="PANTHER" id="PTHR43415">
    <property type="entry name" value="SPERMIDINE N(1)-ACETYLTRANSFERASE"/>
    <property type="match status" value="1"/>
</dbReference>
<dbReference type="PANTHER" id="PTHR43415:SF3">
    <property type="entry name" value="GNAT-FAMILY ACETYLTRANSFERASE"/>
    <property type="match status" value="1"/>
</dbReference>
<sequence>MKIYLRPITLEDGRHLVKWRNDKNVINHCLTRSTITEDSNREFFKNYVQTGKYIQFMVERLDEDFPMVAYPIATVYLKDMDYVNKRCELCIFTSTDTEWSSDSQSLAIHMLVDKAFNEYGMHKVYSYVFYKFPDEVELLKNAGFSPEAILKDEAQNAEGKYEDIVRLSIIKAEL</sequence>
<dbReference type="GO" id="GO:0016747">
    <property type="term" value="F:acyltransferase activity, transferring groups other than amino-acyl groups"/>
    <property type="evidence" value="ECO:0007669"/>
    <property type="project" value="InterPro"/>
</dbReference>
<dbReference type="RefSeq" id="WP_087333101.1">
    <property type="nucleotide sequence ID" value="NZ_BQNL01000001.1"/>
</dbReference>
<protein>
    <submittedName>
        <fullName evidence="3">GNAT family N-acetyltransferase</fullName>
    </submittedName>
</protein>
<reference evidence="3" key="2">
    <citation type="journal article" date="2018" name="BMC Genomics">
        <title>Whole genome sequencing and function prediction of 133 gut anaerobes isolated from chicken caecum in pure cultures.</title>
        <authorList>
            <person name="Medvecky M."/>
            <person name="Cejkova D."/>
            <person name="Polansky O."/>
            <person name="Karasova D."/>
            <person name="Kubasova T."/>
            <person name="Cizek A."/>
            <person name="Rychlik I."/>
        </authorList>
    </citation>
    <scope>NUCLEOTIDE SEQUENCE</scope>
    <source>
        <strain evidence="3">An67</strain>
    </source>
</reference>
<dbReference type="Pfam" id="PF13302">
    <property type="entry name" value="Acetyltransf_3"/>
    <property type="match status" value="1"/>
</dbReference>
<accession>A0A1Y3UWG2</accession>
<evidence type="ECO:0000313" key="2">
    <source>
        <dbReference type="EMBL" id="GKH14879.1"/>
    </source>
</evidence>
<name>A0A1Y3UWG2_BACUN</name>
<dbReference type="EMBL" id="NFHS01000008">
    <property type="protein sequence ID" value="OUN53151.1"/>
    <property type="molecule type" value="Genomic_DNA"/>
</dbReference>
<dbReference type="EMBL" id="BQNL01000001">
    <property type="protein sequence ID" value="GKH14879.1"/>
    <property type="molecule type" value="Genomic_DNA"/>
</dbReference>
<evidence type="ECO:0000313" key="4">
    <source>
        <dbReference type="Proteomes" id="UP000196329"/>
    </source>
</evidence>
<dbReference type="InterPro" id="IPR016181">
    <property type="entry name" value="Acyl_CoA_acyltransferase"/>
</dbReference>
<feature type="domain" description="N-acetyltransferase" evidence="1">
    <location>
        <begin position="3"/>
        <end position="144"/>
    </location>
</feature>
<proteinExistence type="predicted"/>
<evidence type="ECO:0000313" key="3">
    <source>
        <dbReference type="EMBL" id="OUN53151.1"/>
    </source>
</evidence>
<evidence type="ECO:0000259" key="1">
    <source>
        <dbReference type="Pfam" id="PF13302"/>
    </source>
</evidence>
<keyword evidence="3" id="KW-0808">Transferase</keyword>
<reference evidence="2" key="3">
    <citation type="submission" date="2022-01" db="EMBL/GenBank/DDBJ databases">
        <title>Novel bile acid biosynthetic pathways are enriched in the microbiome of centenarians.</title>
        <authorList>
            <person name="Sato Y."/>
            <person name="Atarashi K."/>
            <person name="Plichta R.D."/>
            <person name="Arai Y."/>
            <person name="Sasajima S."/>
            <person name="Kearney M.S."/>
            <person name="Suda W."/>
            <person name="Takeshita K."/>
            <person name="Sasaki T."/>
            <person name="Okamoto S."/>
            <person name="Skelly N.A."/>
            <person name="Okamura Y."/>
            <person name="Vlamakis H."/>
            <person name="Li Y."/>
            <person name="Tanoue T."/>
            <person name="Takei H."/>
            <person name="Nittono H."/>
            <person name="Narushima S."/>
            <person name="Irie J."/>
            <person name="Itoh H."/>
            <person name="Moriya K."/>
            <person name="Sugiura Y."/>
            <person name="Suematsu M."/>
            <person name="Moritoki N."/>
            <person name="Shibata S."/>
            <person name="Littman R.D."/>
            <person name="Fischbach A.M."/>
            <person name="Uwamino Y."/>
            <person name="Inoue T."/>
            <person name="Honda A."/>
            <person name="Hattori M."/>
            <person name="Murai T."/>
            <person name="Xavier J.R."/>
            <person name="Hirose N."/>
            <person name="Honda K."/>
        </authorList>
    </citation>
    <scope>NUCLEOTIDE SEQUENCE</scope>
    <source>
        <strain evidence="2">CE91-St12</strain>
    </source>
</reference>
<dbReference type="Gene3D" id="3.40.630.30">
    <property type="match status" value="1"/>
</dbReference>
<dbReference type="Proteomes" id="UP001055048">
    <property type="component" value="Unassembled WGS sequence"/>
</dbReference>
<dbReference type="SUPFAM" id="SSF55729">
    <property type="entry name" value="Acyl-CoA N-acyltransferases (Nat)"/>
    <property type="match status" value="1"/>
</dbReference>
<gene>
    <name evidence="3" type="ORF">B5G17_15100</name>
    <name evidence="2" type="ORF">CE91St12_30890</name>
</gene>
<dbReference type="InterPro" id="IPR000182">
    <property type="entry name" value="GNAT_dom"/>
</dbReference>
<reference evidence="4" key="1">
    <citation type="submission" date="2017-04" db="EMBL/GenBank/DDBJ databases">
        <title>Function of individual gut microbiota members based on whole genome sequencing of pure cultures obtained from chicken caecum.</title>
        <authorList>
            <person name="Medvecky M."/>
            <person name="Cejkova D."/>
            <person name="Polansky O."/>
            <person name="Karasova D."/>
            <person name="Kubasova T."/>
            <person name="Cizek A."/>
            <person name="Rychlik I."/>
        </authorList>
    </citation>
    <scope>NUCLEOTIDE SEQUENCE [LARGE SCALE GENOMIC DNA]</scope>
    <source>
        <strain evidence="4">An67</strain>
    </source>
</reference>
<organism evidence="3 4">
    <name type="scientific">Bacteroides uniformis</name>
    <dbReference type="NCBI Taxonomy" id="820"/>
    <lineage>
        <taxon>Bacteria</taxon>
        <taxon>Pseudomonadati</taxon>
        <taxon>Bacteroidota</taxon>
        <taxon>Bacteroidia</taxon>
        <taxon>Bacteroidales</taxon>
        <taxon>Bacteroidaceae</taxon>
        <taxon>Bacteroides</taxon>
    </lineage>
</organism>
<comment type="caution">
    <text evidence="3">The sequence shown here is derived from an EMBL/GenBank/DDBJ whole genome shotgun (WGS) entry which is preliminary data.</text>
</comment>